<dbReference type="AlphaFoldDB" id="A0A1M6BKP3"/>
<name>A0A1M6BKP3_9ACTN</name>
<reference evidence="1 2" key="1">
    <citation type="submission" date="2016-11" db="EMBL/GenBank/DDBJ databases">
        <authorList>
            <person name="Jaros S."/>
            <person name="Januszkiewicz K."/>
            <person name="Wedrychowicz H."/>
        </authorList>
    </citation>
    <scope>NUCLEOTIDE SEQUENCE [LARGE SCALE GENOMIC DNA]</scope>
    <source>
        <strain evidence="1 2">DSM 12906</strain>
    </source>
</reference>
<protein>
    <submittedName>
        <fullName evidence="1">Uncharacterized protein</fullName>
    </submittedName>
</protein>
<proteinExistence type="predicted"/>
<accession>A0A1M6BKP3</accession>
<dbReference type="SUPFAM" id="SSF55464">
    <property type="entry name" value="Origin of replication-binding domain, RBD-like"/>
    <property type="match status" value="1"/>
</dbReference>
<dbReference type="Proteomes" id="UP000184512">
    <property type="component" value="Unassembled WGS sequence"/>
</dbReference>
<dbReference type="EMBL" id="FQZG01000007">
    <property type="protein sequence ID" value="SHI49295.1"/>
    <property type="molecule type" value="Genomic_DNA"/>
</dbReference>
<organism evidence="1 2">
    <name type="scientific">Tessaracoccus bendigoensis DSM 12906</name>
    <dbReference type="NCBI Taxonomy" id="1123357"/>
    <lineage>
        <taxon>Bacteria</taxon>
        <taxon>Bacillati</taxon>
        <taxon>Actinomycetota</taxon>
        <taxon>Actinomycetes</taxon>
        <taxon>Propionibacteriales</taxon>
        <taxon>Propionibacteriaceae</taxon>
        <taxon>Tessaracoccus</taxon>
    </lineage>
</organism>
<sequence>MFRQQDAIRALGTAVIAASPELAEVLDRHGLTLDPATGEVVELQPFNALMSKRGVQVRRNLDRLEAKWHEAHPGESIGPVVASRLRAEAWAYERPAKKPTTLGDEAAWVTELRAAGYDPDTLQRPTPIALVSLDDLSVQVVASRTLDRCAAAASAWTAHTVTEHATRIMTEYGVRATPAEIRDFITVVSRLALEDCFTILPPDAPRPEYVAHWTSVRVMQAETDLRDLITARVPDDEPAVPDVQELAQSAGLDAGQAEAAAALASTDPLVIVEGAAGSGEDDDARHRNHRK</sequence>
<keyword evidence="2" id="KW-1185">Reference proteome</keyword>
<evidence type="ECO:0000313" key="2">
    <source>
        <dbReference type="Proteomes" id="UP000184512"/>
    </source>
</evidence>
<dbReference type="RefSeq" id="WP_245787858.1">
    <property type="nucleotide sequence ID" value="NZ_FQZG01000007.1"/>
</dbReference>
<dbReference type="STRING" id="1123357.SAMN02745244_00467"/>
<gene>
    <name evidence="1" type="ORF">SAMN02745244_00467</name>
</gene>
<evidence type="ECO:0000313" key="1">
    <source>
        <dbReference type="EMBL" id="SHI49295.1"/>
    </source>
</evidence>